<evidence type="ECO:0000256" key="1">
    <source>
        <dbReference type="ARBA" id="ARBA00022737"/>
    </source>
</evidence>
<dbReference type="SUPFAM" id="SSF81296">
    <property type="entry name" value="E set domains"/>
    <property type="match status" value="1"/>
</dbReference>
<dbReference type="EMBL" id="JBEXAC010000002">
    <property type="protein sequence ID" value="MET6999865.1"/>
    <property type="molecule type" value="Genomic_DNA"/>
</dbReference>
<dbReference type="InterPro" id="IPR002909">
    <property type="entry name" value="IPT_dom"/>
</dbReference>
<dbReference type="SUPFAM" id="SSF101898">
    <property type="entry name" value="NHL repeat"/>
    <property type="match status" value="1"/>
</dbReference>
<dbReference type="SMART" id="SM00429">
    <property type="entry name" value="IPT"/>
    <property type="match status" value="1"/>
</dbReference>
<sequence>MNVIIKYRLLPLLLLLPAIFTGCKKETIPKHNSGVPIVIEKFSPVKGGVGTEVLVYGDNFNNDTTGVRVTVNGVKAAVTGVVQNRLVFMVPDGAGSGKITITIGGNTVTSTEDFNYVAAQYVSTLAGSGQEGFRDGEGAAAMFAFQLGQSIATDAAGNVYVCDAGNSRIRKITPAGVVSTVAGNGTGGWQDGPAASAMFNHPYGIEVDKDNNLYVADTWNAALRKITPEGVVSTLAWIGDITDVVVDKRNGDIYASQFGPGTIVKVNGDGSTVTVGSGFQQLGAIAMDSKGNFYGVDNSRSFIGKVDAATKNMTIIAGVSGQTGLEDGPGNTAKFDRPWGIDIDKEDNLYIAGNGGPNYGGGDNNTNHCIRFIKAGTWEVSTFAGGSSKGYNDGLGSLAVFRSPTGVALDAAGAVYVLDEGNQRIRKIISR</sequence>
<dbReference type="Gene3D" id="2.120.10.30">
    <property type="entry name" value="TolB, C-terminal domain"/>
    <property type="match status" value="2"/>
</dbReference>
<dbReference type="PANTHER" id="PTHR13833:SF71">
    <property type="entry name" value="NHL DOMAIN-CONTAINING PROTEIN"/>
    <property type="match status" value="1"/>
</dbReference>
<keyword evidence="1" id="KW-0677">Repeat</keyword>
<evidence type="ECO:0000313" key="4">
    <source>
        <dbReference type="Proteomes" id="UP001549749"/>
    </source>
</evidence>
<comment type="caution">
    <text evidence="3">The sequence shown here is derived from an EMBL/GenBank/DDBJ whole genome shotgun (WGS) entry which is preliminary data.</text>
</comment>
<dbReference type="Pfam" id="PF01436">
    <property type="entry name" value="NHL"/>
    <property type="match status" value="1"/>
</dbReference>
<evidence type="ECO:0000259" key="2">
    <source>
        <dbReference type="SMART" id="SM00429"/>
    </source>
</evidence>
<dbReference type="Pfam" id="PF01833">
    <property type="entry name" value="TIG"/>
    <property type="match status" value="1"/>
</dbReference>
<dbReference type="CDD" id="cd00603">
    <property type="entry name" value="IPT_PCSR"/>
    <property type="match status" value="1"/>
</dbReference>
<proteinExistence type="predicted"/>
<protein>
    <submittedName>
        <fullName evidence="3">IPT/TIG domain-containing protein</fullName>
    </submittedName>
</protein>
<dbReference type="InterPro" id="IPR001258">
    <property type="entry name" value="NHL_repeat"/>
</dbReference>
<dbReference type="RefSeq" id="WP_354662426.1">
    <property type="nucleotide sequence ID" value="NZ_JBEXAC010000002.1"/>
</dbReference>
<feature type="domain" description="IPT/TIG" evidence="2">
    <location>
        <begin position="36"/>
        <end position="117"/>
    </location>
</feature>
<dbReference type="PANTHER" id="PTHR13833">
    <property type="match status" value="1"/>
</dbReference>
<reference evidence="3 4" key="1">
    <citation type="submission" date="2024-06" db="EMBL/GenBank/DDBJ databases">
        <title>Chitinophaga defluvii sp. nov., isolated from municipal sewage.</title>
        <authorList>
            <person name="Zhang L."/>
        </authorList>
    </citation>
    <scope>NUCLEOTIDE SEQUENCE [LARGE SCALE GENOMIC DNA]</scope>
    <source>
        <strain evidence="3 4">H8</strain>
    </source>
</reference>
<dbReference type="InterPro" id="IPR013783">
    <property type="entry name" value="Ig-like_fold"/>
</dbReference>
<dbReference type="Proteomes" id="UP001549749">
    <property type="component" value="Unassembled WGS sequence"/>
</dbReference>
<dbReference type="PROSITE" id="PS51257">
    <property type="entry name" value="PROKAR_LIPOPROTEIN"/>
    <property type="match status" value="1"/>
</dbReference>
<dbReference type="Gene3D" id="2.60.40.10">
    <property type="entry name" value="Immunoglobulins"/>
    <property type="match status" value="1"/>
</dbReference>
<keyword evidence="4" id="KW-1185">Reference proteome</keyword>
<gene>
    <name evidence="3" type="ORF">ABR189_20915</name>
</gene>
<dbReference type="Gene3D" id="2.40.10.500">
    <property type="match status" value="1"/>
</dbReference>
<dbReference type="InterPro" id="IPR011042">
    <property type="entry name" value="6-blade_b-propeller_TolB-like"/>
</dbReference>
<dbReference type="InterPro" id="IPR014756">
    <property type="entry name" value="Ig_E-set"/>
</dbReference>
<accession>A0ABV2TB65</accession>
<evidence type="ECO:0000313" key="3">
    <source>
        <dbReference type="EMBL" id="MET6999865.1"/>
    </source>
</evidence>
<name>A0ABV2TB65_9BACT</name>
<organism evidence="3 4">
    <name type="scientific">Chitinophaga defluvii</name>
    <dbReference type="NCBI Taxonomy" id="3163343"/>
    <lineage>
        <taxon>Bacteria</taxon>
        <taxon>Pseudomonadati</taxon>
        <taxon>Bacteroidota</taxon>
        <taxon>Chitinophagia</taxon>
        <taxon>Chitinophagales</taxon>
        <taxon>Chitinophagaceae</taxon>
        <taxon>Chitinophaga</taxon>
    </lineage>
</organism>